<reference evidence="2" key="3">
    <citation type="submission" date="2020-12" db="UniProtKB">
        <authorList>
            <consortium name="EnsemblPlants"/>
        </authorList>
    </citation>
    <scope>IDENTIFICATION</scope>
</reference>
<reference evidence="1 3" key="1">
    <citation type="journal article" date="2008" name="Science">
        <title>The Physcomitrella genome reveals evolutionary insights into the conquest of land by plants.</title>
        <authorList>
            <person name="Rensing S."/>
            <person name="Lang D."/>
            <person name="Zimmer A."/>
            <person name="Terry A."/>
            <person name="Salamov A."/>
            <person name="Shapiro H."/>
            <person name="Nishiyama T."/>
            <person name="Perroud P.-F."/>
            <person name="Lindquist E."/>
            <person name="Kamisugi Y."/>
            <person name="Tanahashi T."/>
            <person name="Sakakibara K."/>
            <person name="Fujita T."/>
            <person name="Oishi K."/>
            <person name="Shin-I T."/>
            <person name="Kuroki Y."/>
            <person name="Toyoda A."/>
            <person name="Suzuki Y."/>
            <person name="Hashimoto A."/>
            <person name="Yamaguchi K."/>
            <person name="Sugano A."/>
            <person name="Kohara Y."/>
            <person name="Fujiyama A."/>
            <person name="Anterola A."/>
            <person name="Aoki S."/>
            <person name="Ashton N."/>
            <person name="Barbazuk W.B."/>
            <person name="Barker E."/>
            <person name="Bennetzen J."/>
            <person name="Bezanilla M."/>
            <person name="Blankenship R."/>
            <person name="Cho S.H."/>
            <person name="Dutcher S."/>
            <person name="Estelle M."/>
            <person name="Fawcett J.A."/>
            <person name="Gundlach H."/>
            <person name="Hanada K."/>
            <person name="Heyl A."/>
            <person name="Hicks K.A."/>
            <person name="Hugh J."/>
            <person name="Lohr M."/>
            <person name="Mayer K."/>
            <person name="Melkozernov A."/>
            <person name="Murata T."/>
            <person name="Nelson D."/>
            <person name="Pils B."/>
            <person name="Prigge M."/>
            <person name="Reiss B."/>
            <person name="Renner T."/>
            <person name="Rombauts S."/>
            <person name="Rushton P."/>
            <person name="Sanderfoot A."/>
            <person name="Schween G."/>
            <person name="Shiu S.-H."/>
            <person name="Stueber K."/>
            <person name="Theodoulou F.L."/>
            <person name="Tu H."/>
            <person name="Van de Peer Y."/>
            <person name="Verrier P.J."/>
            <person name="Waters E."/>
            <person name="Wood A."/>
            <person name="Yang L."/>
            <person name="Cove D."/>
            <person name="Cuming A."/>
            <person name="Hasebe M."/>
            <person name="Lucas S."/>
            <person name="Mishler D.B."/>
            <person name="Reski R."/>
            <person name="Grigoriev I."/>
            <person name="Quatrano R.S."/>
            <person name="Boore J.L."/>
        </authorList>
    </citation>
    <scope>NUCLEOTIDE SEQUENCE [LARGE SCALE GENOMIC DNA]</scope>
    <source>
        <strain evidence="2 3">cv. Gransden 2004</strain>
    </source>
</reference>
<dbReference type="AlphaFoldDB" id="A0A2K1JVJ4"/>
<dbReference type="EMBL" id="ABEU02000011">
    <property type="protein sequence ID" value="PNR45542.1"/>
    <property type="molecule type" value="Genomic_DNA"/>
</dbReference>
<accession>A0A2K1JVJ4</accession>
<evidence type="ECO:0000313" key="1">
    <source>
        <dbReference type="EMBL" id="PNR45542.1"/>
    </source>
</evidence>
<dbReference type="Gramene" id="Pp3c11_21061V3.1">
    <property type="protein sequence ID" value="Pp3c11_21061V3.1"/>
    <property type="gene ID" value="Pp3c11_21061"/>
</dbReference>
<dbReference type="Proteomes" id="UP000006727">
    <property type="component" value="Chromosome 11"/>
</dbReference>
<reference evidence="1 3" key="2">
    <citation type="journal article" date="2018" name="Plant J.">
        <title>The Physcomitrella patens chromosome-scale assembly reveals moss genome structure and evolution.</title>
        <authorList>
            <person name="Lang D."/>
            <person name="Ullrich K.K."/>
            <person name="Murat F."/>
            <person name="Fuchs J."/>
            <person name="Jenkins J."/>
            <person name="Haas F.B."/>
            <person name="Piednoel M."/>
            <person name="Gundlach H."/>
            <person name="Van Bel M."/>
            <person name="Meyberg R."/>
            <person name="Vives C."/>
            <person name="Morata J."/>
            <person name="Symeonidi A."/>
            <person name="Hiss M."/>
            <person name="Muchero W."/>
            <person name="Kamisugi Y."/>
            <person name="Saleh O."/>
            <person name="Blanc G."/>
            <person name="Decker E.L."/>
            <person name="van Gessel N."/>
            <person name="Grimwood J."/>
            <person name="Hayes R.D."/>
            <person name="Graham S.W."/>
            <person name="Gunter L.E."/>
            <person name="McDaniel S.F."/>
            <person name="Hoernstein S.N.W."/>
            <person name="Larsson A."/>
            <person name="Li F.W."/>
            <person name="Perroud P.F."/>
            <person name="Phillips J."/>
            <person name="Ranjan P."/>
            <person name="Rokshar D.S."/>
            <person name="Rothfels C.J."/>
            <person name="Schneider L."/>
            <person name="Shu S."/>
            <person name="Stevenson D.W."/>
            <person name="Thummler F."/>
            <person name="Tillich M."/>
            <person name="Villarreal Aguilar J.C."/>
            <person name="Widiez T."/>
            <person name="Wong G.K."/>
            <person name="Wymore A."/>
            <person name="Zhang Y."/>
            <person name="Zimmer A.D."/>
            <person name="Quatrano R.S."/>
            <person name="Mayer K.F.X."/>
            <person name="Goodstein D."/>
            <person name="Casacuberta J.M."/>
            <person name="Vandepoele K."/>
            <person name="Reski R."/>
            <person name="Cuming A.C."/>
            <person name="Tuskan G.A."/>
            <person name="Maumus F."/>
            <person name="Salse J."/>
            <person name="Schmutz J."/>
            <person name="Rensing S.A."/>
        </authorList>
    </citation>
    <scope>NUCLEOTIDE SEQUENCE [LARGE SCALE GENOMIC DNA]</scope>
    <source>
        <strain evidence="2 3">cv. Gransden 2004</strain>
    </source>
</reference>
<proteinExistence type="predicted"/>
<organism evidence="1">
    <name type="scientific">Physcomitrium patens</name>
    <name type="common">Spreading-leaved earth moss</name>
    <name type="synonym">Physcomitrella patens</name>
    <dbReference type="NCBI Taxonomy" id="3218"/>
    <lineage>
        <taxon>Eukaryota</taxon>
        <taxon>Viridiplantae</taxon>
        <taxon>Streptophyta</taxon>
        <taxon>Embryophyta</taxon>
        <taxon>Bryophyta</taxon>
        <taxon>Bryophytina</taxon>
        <taxon>Bryopsida</taxon>
        <taxon>Funariidae</taxon>
        <taxon>Funariales</taxon>
        <taxon>Funariaceae</taxon>
        <taxon>Physcomitrium</taxon>
    </lineage>
</organism>
<keyword evidence="3" id="KW-1185">Reference proteome</keyword>
<name>A0A2K1JVJ4_PHYPA</name>
<dbReference type="InParanoid" id="A0A2K1JVJ4"/>
<dbReference type="EnsemblPlants" id="Pp3c11_21061V3.1">
    <property type="protein sequence ID" value="Pp3c11_21061V3.1"/>
    <property type="gene ID" value="Pp3c11_21061"/>
</dbReference>
<gene>
    <name evidence="1" type="ORF">PHYPA_015313</name>
</gene>
<sequence length="38" mass="4458">MTHANNMISLCRTQTRRLKIVDTRSDDVNLAEVQNFCY</sequence>
<evidence type="ECO:0000313" key="2">
    <source>
        <dbReference type="EnsemblPlants" id="Pp3c11_21061V3.1"/>
    </source>
</evidence>
<evidence type="ECO:0000313" key="3">
    <source>
        <dbReference type="Proteomes" id="UP000006727"/>
    </source>
</evidence>
<protein>
    <submittedName>
        <fullName evidence="1 2">Uncharacterized protein</fullName>
    </submittedName>
</protein>